<dbReference type="OrthoDB" id="453197at2"/>
<dbReference type="InterPro" id="IPR025641">
    <property type="entry name" value="DUF4340"/>
</dbReference>
<dbReference type="KEGG" id="dcm:NIES806_15020"/>
<proteinExistence type="predicted"/>
<evidence type="ECO:0000259" key="2">
    <source>
        <dbReference type="Pfam" id="PF14238"/>
    </source>
</evidence>
<reference evidence="3 4" key="1">
    <citation type="submission" date="2017-06" db="EMBL/GenBank/DDBJ databases">
        <title>Genome sequencing of cyanobaciteial culture collection at National Institute for Environmental Studies (NIES).</title>
        <authorList>
            <person name="Hirose Y."/>
            <person name="Shimura Y."/>
            <person name="Fujisawa T."/>
            <person name="Nakamura Y."/>
            <person name="Kawachi M."/>
        </authorList>
    </citation>
    <scope>NUCLEOTIDE SEQUENCE [LARGE SCALE GENOMIC DNA]</scope>
    <source>
        <strain evidence="3 4">NIES-806</strain>
    </source>
</reference>
<sequence>MKLPKTTLILILLALGLGSFVYFHEIKGKNQQTEIKTQKQKIFAFNADDVQSLTINFKETTLQIEKRNTTEKPQWEIKSPISTLANDAIVSYLMDLLVKGKSERTVSVSPTELSEFGLDKPVATIDVKLKNQQSHQLILGKGDFNNQFLYAQADGNKNMNLLLVSKDFVNAVNRDISEWKQRAEKTDIQPLPSLTSPTPTNSVNNPTGN</sequence>
<dbReference type="EMBL" id="AP018316">
    <property type="protein sequence ID" value="BAZ85300.1"/>
    <property type="molecule type" value="Genomic_DNA"/>
</dbReference>
<dbReference type="AlphaFoldDB" id="A0A1Z4V1B6"/>
<feature type="domain" description="DUF4340" evidence="2">
    <location>
        <begin position="75"/>
        <end position="182"/>
    </location>
</feature>
<feature type="region of interest" description="Disordered" evidence="1">
    <location>
        <begin position="183"/>
        <end position="209"/>
    </location>
</feature>
<gene>
    <name evidence="3" type="ORF">NIES806_15020</name>
</gene>
<protein>
    <recommendedName>
        <fullName evidence="2">DUF4340 domain-containing protein</fullName>
    </recommendedName>
</protein>
<feature type="compositionally biased region" description="Low complexity" evidence="1">
    <location>
        <begin position="190"/>
        <end position="209"/>
    </location>
</feature>
<keyword evidence="4" id="KW-1185">Reference proteome</keyword>
<name>A0A1Z4V1B6_9CYAN</name>
<organism evidence="3 4">
    <name type="scientific">Dolichospermum compactum NIES-806</name>
    <dbReference type="NCBI Taxonomy" id="1973481"/>
    <lineage>
        <taxon>Bacteria</taxon>
        <taxon>Bacillati</taxon>
        <taxon>Cyanobacteriota</taxon>
        <taxon>Cyanophyceae</taxon>
        <taxon>Nostocales</taxon>
        <taxon>Aphanizomenonaceae</taxon>
        <taxon>Dolichospermum</taxon>
        <taxon>Dolichospermum compactum</taxon>
    </lineage>
</organism>
<dbReference type="RefSeq" id="WP_096665809.1">
    <property type="nucleotide sequence ID" value="NZ_AP018316.1"/>
</dbReference>
<dbReference type="Proteomes" id="UP000218702">
    <property type="component" value="Chromosome"/>
</dbReference>
<evidence type="ECO:0000313" key="3">
    <source>
        <dbReference type="EMBL" id="BAZ85300.1"/>
    </source>
</evidence>
<evidence type="ECO:0000256" key="1">
    <source>
        <dbReference type="SAM" id="MobiDB-lite"/>
    </source>
</evidence>
<accession>A0A1Z4V1B6</accession>
<evidence type="ECO:0000313" key="4">
    <source>
        <dbReference type="Proteomes" id="UP000218702"/>
    </source>
</evidence>
<dbReference type="Pfam" id="PF14238">
    <property type="entry name" value="DUF4340"/>
    <property type="match status" value="1"/>
</dbReference>